<dbReference type="Proteomes" id="UP000199504">
    <property type="component" value="Unassembled WGS sequence"/>
</dbReference>
<evidence type="ECO:0000313" key="2">
    <source>
        <dbReference type="EMBL" id="SCF43363.1"/>
    </source>
</evidence>
<sequence>MIVLFLLLGLIAVVSTVVAALPLRSARLRCALLTVHVAVSVAVMAELNGPWQLEAMVFGPGLLVAVVRLLIMAYRALGLPVPRPSGD</sequence>
<protein>
    <submittedName>
        <fullName evidence="2">Uncharacterized protein</fullName>
    </submittedName>
</protein>
<dbReference type="EMBL" id="FMCX01000009">
    <property type="protein sequence ID" value="SCF43363.1"/>
    <property type="molecule type" value="Genomic_DNA"/>
</dbReference>
<dbReference type="RefSeq" id="WP_091613989.1">
    <property type="nucleotide sequence ID" value="NZ_FMCX01000009.1"/>
</dbReference>
<dbReference type="OrthoDB" id="9999789at2"/>
<reference evidence="3" key="1">
    <citation type="submission" date="2016-06" db="EMBL/GenBank/DDBJ databases">
        <authorList>
            <person name="Varghese N."/>
            <person name="Submissions Spin"/>
        </authorList>
    </citation>
    <scope>NUCLEOTIDE SEQUENCE [LARGE SCALE GENOMIC DNA]</scope>
    <source>
        <strain evidence="3">DSM 44830</strain>
    </source>
</reference>
<feature type="transmembrane region" description="Helical" evidence="1">
    <location>
        <begin position="30"/>
        <end position="48"/>
    </location>
</feature>
<keyword evidence="1" id="KW-0472">Membrane</keyword>
<gene>
    <name evidence="2" type="ORF">GA0070564_10998</name>
</gene>
<dbReference type="AlphaFoldDB" id="A0A1C5ADS6"/>
<keyword evidence="1" id="KW-0812">Transmembrane</keyword>
<feature type="transmembrane region" description="Helical" evidence="1">
    <location>
        <begin position="55"/>
        <end position="77"/>
    </location>
</feature>
<evidence type="ECO:0000256" key="1">
    <source>
        <dbReference type="SAM" id="Phobius"/>
    </source>
</evidence>
<accession>A0A1C5ADS6</accession>
<organism evidence="2 3">
    <name type="scientific">Micromonospora mirobrigensis</name>
    <dbReference type="NCBI Taxonomy" id="262898"/>
    <lineage>
        <taxon>Bacteria</taxon>
        <taxon>Bacillati</taxon>
        <taxon>Actinomycetota</taxon>
        <taxon>Actinomycetes</taxon>
        <taxon>Micromonosporales</taxon>
        <taxon>Micromonosporaceae</taxon>
        <taxon>Micromonospora</taxon>
    </lineage>
</organism>
<keyword evidence="1" id="KW-1133">Transmembrane helix</keyword>
<keyword evidence="3" id="KW-1185">Reference proteome</keyword>
<proteinExistence type="predicted"/>
<name>A0A1C5ADS6_9ACTN</name>
<evidence type="ECO:0000313" key="3">
    <source>
        <dbReference type="Proteomes" id="UP000199504"/>
    </source>
</evidence>